<proteinExistence type="predicted"/>
<comment type="caution">
    <text evidence="6">The sequence shown here is derived from an EMBL/GenBank/DDBJ whole genome shotgun (WGS) entry which is preliminary data.</text>
</comment>
<keyword evidence="1" id="KW-0001">2Fe-2S</keyword>
<dbReference type="RefSeq" id="WP_269855945.1">
    <property type="nucleotide sequence ID" value="NZ_JARJBC010000005.1"/>
</dbReference>
<protein>
    <submittedName>
        <fullName evidence="6">CDGSH iron-sulfur domain-containing protein</fullName>
    </submittedName>
</protein>
<keyword evidence="3" id="KW-0408">Iron</keyword>
<dbReference type="SMART" id="SM00704">
    <property type="entry name" value="ZnF_CDGSH"/>
    <property type="match status" value="1"/>
</dbReference>
<sequence>MSAHESETGGDRRAREPLRIRIDECGPMLLPGPVEVELPDGRVVRSDRVVVALCMCRRSRILPWCDTSHRRHRIPPGKA</sequence>
<organism evidence="6 7">
    <name type="scientific">Streptomyces silvisoli</name>
    <dbReference type="NCBI Taxonomy" id="3034235"/>
    <lineage>
        <taxon>Bacteria</taxon>
        <taxon>Bacillati</taxon>
        <taxon>Actinomycetota</taxon>
        <taxon>Actinomycetes</taxon>
        <taxon>Kitasatosporales</taxon>
        <taxon>Streptomycetaceae</taxon>
        <taxon>Streptomyces</taxon>
    </lineage>
</organism>
<evidence type="ECO:0000256" key="3">
    <source>
        <dbReference type="ARBA" id="ARBA00023004"/>
    </source>
</evidence>
<evidence type="ECO:0000256" key="1">
    <source>
        <dbReference type="ARBA" id="ARBA00022714"/>
    </source>
</evidence>
<keyword evidence="2" id="KW-0479">Metal-binding</keyword>
<dbReference type="Proteomes" id="UP001216579">
    <property type="component" value="Unassembled WGS sequence"/>
</dbReference>
<dbReference type="InterPro" id="IPR042216">
    <property type="entry name" value="MitoNEET_CISD"/>
</dbReference>
<reference evidence="6 7" key="1">
    <citation type="submission" date="2023-03" db="EMBL/GenBank/DDBJ databases">
        <title>Draft genome sequence of Streptomyces sp. RB6PN23 isolated from peat swamp forest in Thailand.</title>
        <authorList>
            <person name="Klaysubun C."/>
            <person name="Duangmal K."/>
        </authorList>
    </citation>
    <scope>NUCLEOTIDE SEQUENCE [LARGE SCALE GENOMIC DNA]</scope>
    <source>
        <strain evidence="6 7">RB6PN23</strain>
    </source>
</reference>
<dbReference type="EMBL" id="JARJBC010000005">
    <property type="protein sequence ID" value="MDF3289885.1"/>
    <property type="molecule type" value="Genomic_DNA"/>
</dbReference>
<keyword evidence="7" id="KW-1185">Reference proteome</keyword>
<name>A0ABT5ZJW5_9ACTN</name>
<keyword evidence="4" id="KW-0411">Iron-sulfur</keyword>
<evidence type="ECO:0000313" key="7">
    <source>
        <dbReference type="Proteomes" id="UP001216579"/>
    </source>
</evidence>
<evidence type="ECO:0000259" key="5">
    <source>
        <dbReference type="SMART" id="SM00704"/>
    </source>
</evidence>
<feature type="domain" description="Iron-binding zinc finger CDGSH type" evidence="5">
    <location>
        <begin position="31"/>
        <end position="75"/>
    </location>
</feature>
<dbReference type="Gene3D" id="3.40.5.90">
    <property type="entry name" value="CDGSH iron-sulfur domain, mitoNEET-type"/>
    <property type="match status" value="1"/>
</dbReference>
<gene>
    <name evidence="6" type="ORF">P3G67_11670</name>
</gene>
<dbReference type="Pfam" id="PF09360">
    <property type="entry name" value="zf-CDGSH"/>
    <property type="match status" value="1"/>
</dbReference>
<evidence type="ECO:0000313" key="6">
    <source>
        <dbReference type="EMBL" id="MDF3289885.1"/>
    </source>
</evidence>
<accession>A0ABT5ZJW5</accession>
<dbReference type="InterPro" id="IPR018967">
    <property type="entry name" value="FeS-contain_CDGSH-typ"/>
</dbReference>
<evidence type="ECO:0000256" key="4">
    <source>
        <dbReference type="ARBA" id="ARBA00023014"/>
    </source>
</evidence>
<evidence type="ECO:0000256" key="2">
    <source>
        <dbReference type="ARBA" id="ARBA00022723"/>
    </source>
</evidence>